<sequence>MDDITPIYHNPFGVAFQWKRNTIKDIRKIQIVFRDTGLLLTEKELVQL</sequence>
<dbReference type="RefSeq" id="WP_245800068.1">
    <property type="nucleotide sequence ID" value="NZ_FTOB01000004.1"/>
</dbReference>
<evidence type="ECO:0000313" key="2">
    <source>
        <dbReference type="Proteomes" id="UP000185728"/>
    </source>
</evidence>
<name>A0ABY1L1Q8_9FLAO</name>
<accession>A0ABY1L1Q8</accession>
<organism evidence="1 2">
    <name type="scientific">Zobellia uliginosa</name>
    <dbReference type="NCBI Taxonomy" id="143224"/>
    <lineage>
        <taxon>Bacteria</taxon>
        <taxon>Pseudomonadati</taxon>
        <taxon>Bacteroidota</taxon>
        <taxon>Flavobacteriia</taxon>
        <taxon>Flavobacteriales</taxon>
        <taxon>Flavobacteriaceae</taxon>
        <taxon>Zobellia</taxon>
    </lineage>
</organism>
<dbReference type="Proteomes" id="UP000185728">
    <property type="component" value="Unassembled WGS sequence"/>
</dbReference>
<evidence type="ECO:0000313" key="1">
    <source>
        <dbReference type="EMBL" id="SIS88584.1"/>
    </source>
</evidence>
<proteinExistence type="predicted"/>
<reference evidence="1 2" key="1">
    <citation type="submission" date="2017-01" db="EMBL/GenBank/DDBJ databases">
        <authorList>
            <person name="Varghese N."/>
            <person name="Submissions S."/>
        </authorList>
    </citation>
    <scope>NUCLEOTIDE SEQUENCE [LARGE SCALE GENOMIC DNA]</scope>
    <source>
        <strain evidence="1 2">DSM 2061</strain>
    </source>
</reference>
<gene>
    <name evidence="1" type="ORF">SAMN05421766_104629</name>
</gene>
<protein>
    <submittedName>
        <fullName evidence="1">Uncharacterized protein</fullName>
    </submittedName>
</protein>
<dbReference type="EMBL" id="FTOB01000004">
    <property type="protein sequence ID" value="SIS88584.1"/>
    <property type="molecule type" value="Genomic_DNA"/>
</dbReference>
<comment type="caution">
    <text evidence="1">The sequence shown here is derived from an EMBL/GenBank/DDBJ whole genome shotgun (WGS) entry which is preliminary data.</text>
</comment>
<keyword evidence="2" id="KW-1185">Reference proteome</keyword>